<dbReference type="GeneID" id="106460323"/>
<dbReference type="InterPro" id="IPR050224">
    <property type="entry name" value="TALE_homeobox"/>
</dbReference>
<feature type="compositionally biased region" description="Basic residues" evidence="6">
    <location>
        <begin position="129"/>
        <end position="141"/>
    </location>
</feature>
<sequence>MIPCWLISLNVIIMKRQYLQRKGREHLKMQLCNETMPYPQPELQHSNLNGRKRRGNLPKESVKILKMWLYEHRYNAYPSDQEKLSLSKEANLSLLQVCNWFINARRRILPDLIRKEGHDPLQYTITRKSYSHKNHGVKQRHHGENSEKSDHDRLAKPLQSFFSATDDSATDVESEDSLSEASPLDPLQSDCDLKDCDSPLKLTKRWQQSHEQELVNGKWSVSSVDFFSTGSSAMQVSPASDRSDTSLFLNPHNYDSVTEYDPSVTVNTCERNGDSKAFGSTINYNNTIEDPKRKPWESEPNTPPLTPPGEDKEDPFSCLYLLVDAAVGELEKQQVQRCPNL</sequence>
<dbReference type="Proteomes" id="UP000694941">
    <property type="component" value="Unplaced"/>
</dbReference>
<feature type="domain" description="Homeobox" evidence="7">
    <location>
        <begin position="48"/>
        <end position="111"/>
    </location>
</feature>
<keyword evidence="8" id="KW-1185">Reference proteome</keyword>
<organism evidence="8 9">
    <name type="scientific">Limulus polyphemus</name>
    <name type="common">Atlantic horseshoe crab</name>
    <dbReference type="NCBI Taxonomy" id="6850"/>
    <lineage>
        <taxon>Eukaryota</taxon>
        <taxon>Metazoa</taxon>
        <taxon>Ecdysozoa</taxon>
        <taxon>Arthropoda</taxon>
        <taxon>Chelicerata</taxon>
        <taxon>Merostomata</taxon>
        <taxon>Xiphosura</taxon>
        <taxon>Limulidae</taxon>
        <taxon>Limulus</taxon>
    </lineage>
</organism>
<keyword evidence="3 5" id="KW-0371">Homeobox</keyword>
<feature type="region of interest" description="Disordered" evidence="6">
    <location>
        <begin position="165"/>
        <end position="190"/>
    </location>
</feature>
<feature type="compositionally biased region" description="Acidic residues" evidence="6">
    <location>
        <begin position="168"/>
        <end position="178"/>
    </location>
</feature>
<keyword evidence="4 5" id="KW-0539">Nucleus</keyword>
<evidence type="ECO:0000256" key="5">
    <source>
        <dbReference type="PROSITE-ProRule" id="PRU00108"/>
    </source>
</evidence>
<dbReference type="SUPFAM" id="SSF46689">
    <property type="entry name" value="Homeodomain-like"/>
    <property type="match status" value="1"/>
</dbReference>
<dbReference type="InterPro" id="IPR008422">
    <property type="entry name" value="KN_HD"/>
</dbReference>
<dbReference type="PANTHER" id="PTHR11850">
    <property type="entry name" value="HOMEOBOX PROTEIN TRANSCRIPTION FACTORS"/>
    <property type="match status" value="1"/>
</dbReference>
<reference evidence="9" key="1">
    <citation type="submission" date="2025-08" db="UniProtKB">
        <authorList>
            <consortium name="RefSeq"/>
        </authorList>
    </citation>
    <scope>IDENTIFICATION</scope>
    <source>
        <tissue evidence="9">Muscle</tissue>
    </source>
</reference>
<protein>
    <submittedName>
        <fullName evidence="9">Iroquois-class homeodomain protein IRX-2-like isoform X1</fullName>
    </submittedName>
</protein>
<dbReference type="SMART" id="SM00389">
    <property type="entry name" value="HOX"/>
    <property type="match status" value="1"/>
</dbReference>
<name>A0ABM1SHM5_LIMPO</name>
<evidence type="ECO:0000313" key="9">
    <source>
        <dbReference type="RefSeq" id="XP_022243130.1"/>
    </source>
</evidence>
<accession>A0ABM1SHM5</accession>
<comment type="subcellular location">
    <subcellularLocation>
        <location evidence="1 5">Nucleus</location>
    </subcellularLocation>
</comment>
<evidence type="ECO:0000256" key="3">
    <source>
        <dbReference type="ARBA" id="ARBA00023155"/>
    </source>
</evidence>
<evidence type="ECO:0000256" key="4">
    <source>
        <dbReference type="ARBA" id="ARBA00023242"/>
    </source>
</evidence>
<dbReference type="CDD" id="cd00086">
    <property type="entry name" value="homeodomain"/>
    <property type="match status" value="1"/>
</dbReference>
<feature type="compositionally biased region" description="Basic and acidic residues" evidence="6">
    <location>
        <begin position="142"/>
        <end position="152"/>
    </location>
</feature>
<evidence type="ECO:0000256" key="1">
    <source>
        <dbReference type="ARBA" id="ARBA00004123"/>
    </source>
</evidence>
<feature type="DNA-binding region" description="Homeobox" evidence="5">
    <location>
        <begin position="50"/>
        <end position="112"/>
    </location>
</feature>
<proteinExistence type="predicted"/>
<feature type="region of interest" description="Disordered" evidence="6">
    <location>
        <begin position="126"/>
        <end position="152"/>
    </location>
</feature>
<dbReference type="InterPro" id="IPR001356">
    <property type="entry name" value="HD"/>
</dbReference>
<dbReference type="PROSITE" id="PS50071">
    <property type="entry name" value="HOMEOBOX_2"/>
    <property type="match status" value="1"/>
</dbReference>
<gene>
    <name evidence="9" type="primary">LOC106460323</name>
</gene>
<dbReference type="Pfam" id="PF05920">
    <property type="entry name" value="Homeobox_KN"/>
    <property type="match status" value="1"/>
</dbReference>
<dbReference type="RefSeq" id="XP_022243130.1">
    <property type="nucleotide sequence ID" value="XM_022387422.1"/>
</dbReference>
<keyword evidence="2 5" id="KW-0238">DNA-binding</keyword>
<evidence type="ECO:0000256" key="2">
    <source>
        <dbReference type="ARBA" id="ARBA00023125"/>
    </source>
</evidence>
<dbReference type="InterPro" id="IPR009057">
    <property type="entry name" value="Homeodomain-like_sf"/>
</dbReference>
<evidence type="ECO:0000259" key="7">
    <source>
        <dbReference type="PROSITE" id="PS50071"/>
    </source>
</evidence>
<evidence type="ECO:0000256" key="6">
    <source>
        <dbReference type="SAM" id="MobiDB-lite"/>
    </source>
</evidence>
<feature type="region of interest" description="Disordered" evidence="6">
    <location>
        <begin position="280"/>
        <end position="313"/>
    </location>
</feature>
<evidence type="ECO:0000313" key="8">
    <source>
        <dbReference type="Proteomes" id="UP000694941"/>
    </source>
</evidence>
<dbReference type="Gene3D" id="1.10.10.60">
    <property type="entry name" value="Homeodomain-like"/>
    <property type="match status" value="1"/>
</dbReference>